<evidence type="ECO:0000256" key="6">
    <source>
        <dbReference type="PROSITE-ProRule" id="PRU00433"/>
    </source>
</evidence>
<dbReference type="InterPro" id="IPR036909">
    <property type="entry name" value="Cyt_c-like_dom_sf"/>
</dbReference>
<feature type="domain" description="Cytochrome c" evidence="8">
    <location>
        <begin position="23"/>
        <end position="108"/>
    </location>
</feature>
<keyword evidence="4" id="KW-0249">Electron transport</keyword>
<dbReference type="PROSITE" id="PS51007">
    <property type="entry name" value="CYTC"/>
    <property type="match status" value="1"/>
</dbReference>
<keyword evidence="2 6" id="KW-0349">Heme</keyword>
<protein>
    <submittedName>
        <fullName evidence="9">Cytochrome C</fullName>
    </submittedName>
</protein>
<gene>
    <name evidence="9" type="ORF">NFI80_05910</name>
</gene>
<dbReference type="Pfam" id="PF00034">
    <property type="entry name" value="Cytochrom_C"/>
    <property type="match status" value="1"/>
</dbReference>
<feature type="chain" id="PRO_5045504071" evidence="7">
    <location>
        <begin position="22"/>
        <end position="112"/>
    </location>
</feature>
<evidence type="ECO:0000259" key="8">
    <source>
        <dbReference type="PROSITE" id="PS51007"/>
    </source>
</evidence>
<dbReference type="RefSeq" id="WP_235163853.1">
    <property type="nucleotide sequence ID" value="NZ_CP098805.1"/>
</dbReference>
<evidence type="ECO:0000256" key="7">
    <source>
        <dbReference type="SAM" id="SignalP"/>
    </source>
</evidence>
<evidence type="ECO:0000313" key="10">
    <source>
        <dbReference type="Proteomes" id="UP001055420"/>
    </source>
</evidence>
<organism evidence="9 10">
    <name type="scientific">Dyadobacter chenhuakuii</name>
    <dbReference type="NCBI Taxonomy" id="2909339"/>
    <lineage>
        <taxon>Bacteria</taxon>
        <taxon>Pseudomonadati</taxon>
        <taxon>Bacteroidota</taxon>
        <taxon>Cytophagia</taxon>
        <taxon>Cytophagales</taxon>
        <taxon>Spirosomataceae</taxon>
        <taxon>Dyadobacter</taxon>
    </lineage>
</organism>
<reference evidence="9" key="1">
    <citation type="submission" date="2022-06" db="EMBL/GenBank/DDBJ databases">
        <title>Novel species in genus Dyadobacter.</title>
        <authorList>
            <person name="Ma C."/>
        </authorList>
    </citation>
    <scope>NUCLEOTIDE SEQUENCE</scope>
    <source>
        <strain evidence="9">CY22</strain>
    </source>
</reference>
<dbReference type="EMBL" id="CP098805">
    <property type="protein sequence ID" value="USJ32271.1"/>
    <property type="molecule type" value="Genomic_DNA"/>
</dbReference>
<evidence type="ECO:0000313" key="9">
    <source>
        <dbReference type="EMBL" id="USJ32271.1"/>
    </source>
</evidence>
<dbReference type="Gene3D" id="1.10.760.10">
    <property type="entry name" value="Cytochrome c-like domain"/>
    <property type="match status" value="1"/>
</dbReference>
<evidence type="ECO:0000256" key="4">
    <source>
        <dbReference type="ARBA" id="ARBA00022982"/>
    </source>
</evidence>
<dbReference type="InterPro" id="IPR002324">
    <property type="entry name" value="Cyt_c_ID"/>
</dbReference>
<evidence type="ECO:0000256" key="2">
    <source>
        <dbReference type="ARBA" id="ARBA00022617"/>
    </source>
</evidence>
<feature type="signal peptide" evidence="7">
    <location>
        <begin position="1"/>
        <end position="21"/>
    </location>
</feature>
<keyword evidence="3 6" id="KW-0479">Metal-binding</keyword>
<dbReference type="SUPFAM" id="SSF46626">
    <property type="entry name" value="Cytochrome c"/>
    <property type="match status" value="1"/>
</dbReference>
<evidence type="ECO:0000256" key="5">
    <source>
        <dbReference type="ARBA" id="ARBA00023004"/>
    </source>
</evidence>
<evidence type="ECO:0000256" key="3">
    <source>
        <dbReference type="ARBA" id="ARBA00022723"/>
    </source>
</evidence>
<keyword evidence="1" id="KW-0813">Transport</keyword>
<evidence type="ECO:0000256" key="1">
    <source>
        <dbReference type="ARBA" id="ARBA00022448"/>
    </source>
</evidence>
<keyword evidence="10" id="KW-1185">Reference proteome</keyword>
<keyword evidence="7" id="KW-0732">Signal</keyword>
<sequence>MKIIISLILAYLSFMAMSARAQQQVKIPEDISKLLTQYACLACHKADAKVIGPAYVDVAKKKYTNAQIVALIYNPKPANWPGYPPMSPMKNVPEKDALKIAAWINSLAKKRS</sequence>
<proteinExistence type="predicted"/>
<keyword evidence="5 6" id="KW-0408">Iron</keyword>
<dbReference type="PRINTS" id="PR00606">
    <property type="entry name" value="CYTCHROMECID"/>
</dbReference>
<dbReference type="InterPro" id="IPR009056">
    <property type="entry name" value="Cyt_c-like_dom"/>
</dbReference>
<dbReference type="Proteomes" id="UP001055420">
    <property type="component" value="Chromosome"/>
</dbReference>
<accession>A0ABY4XP84</accession>
<name>A0ABY4XP84_9BACT</name>